<sequence length="279" mass="31092">MSSSKSITSTSTGIRSSSSSSPGVAISAYTFGFLIISVFFLFVIVGCCFCRWRPGALLWDTSEQLDGRDGRRRKLIPPVLWDTWLSRPPVLINEVLGAGQLEWLSIQVYTVPMFLPFVSDDRFQQPVHVSLIHACHSQSTRSFTVAVSEPEEPVDPSTVAWLLPDNSQSSSPSPSSPRRRFASPLAFPFYFHMWPRRRSRAQYSSAPSEKPTEGAENHPEAVEIAVMISMPSSAFRCWNHKVHKVDPLNHSAGPNAVLREYQIGVAQVAWIQGEARTQC</sequence>
<evidence type="ECO:0000313" key="4">
    <source>
        <dbReference type="Proteomes" id="UP000054485"/>
    </source>
</evidence>
<proteinExistence type="predicted"/>
<reference evidence="3 4" key="1">
    <citation type="submission" date="2014-04" db="EMBL/GenBank/DDBJ databases">
        <authorList>
            <consortium name="DOE Joint Genome Institute"/>
            <person name="Kuo A."/>
            <person name="Ruytinx J."/>
            <person name="Rineau F."/>
            <person name="Colpaert J."/>
            <person name="Kohler A."/>
            <person name="Nagy L.G."/>
            <person name="Floudas D."/>
            <person name="Copeland A."/>
            <person name="Barry K.W."/>
            <person name="Cichocki N."/>
            <person name="Veneault-Fourrey C."/>
            <person name="LaButti K."/>
            <person name="Lindquist E.A."/>
            <person name="Lipzen A."/>
            <person name="Lundell T."/>
            <person name="Morin E."/>
            <person name="Murat C."/>
            <person name="Sun H."/>
            <person name="Tunlid A."/>
            <person name="Henrissat B."/>
            <person name="Grigoriev I.V."/>
            <person name="Hibbett D.S."/>
            <person name="Martin F."/>
            <person name="Nordberg H.P."/>
            <person name="Cantor M.N."/>
            <person name="Hua S.X."/>
        </authorList>
    </citation>
    <scope>NUCLEOTIDE SEQUENCE [LARGE SCALE GENOMIC DNA]</scope>
    <source>
        <strain evidence="3 4">UH-Slu-Lm8-n1</strain>
    </source>
</reference>
<dbReference type="InParanoid" id="A0A0D0B0I4"/>
<dbReference type="EMBL" id="KN835442">
    <property type="protein sequence ID" value="KIK37578.1"/>
    <property type="molecule type" value="Genomic_DNA"/>
</dbReference>
<reference evidence="4" key="2">
    <citation type="submission" date="2015-01" db="EMBL/GenBank/DDBJ databases">
        <title>Evolutionary Origins and Diversification of the Mycorrhizal Mutualists.</title>
        <authorList>
            <consortium name="DOE Joint Genome Institute"/>
            <consortium name="Mycorrhizal Genomics Consortium"/>
            <person name="Kohler A."/>
            <person name="Kuo A."/>
            <person name="Nagy L.G."/>
            <person name="Floudas D."/>
            <person name="Copeland A."/>
            <person name="Barry K.W."/>
            <person name="Cichocki N."/>
            <person name="Veneault-Fourrey C."/>
            <person name="LaButti K."/>
            <person name="Lindquist E.A."/>
            <person name="Lipzen A."/>
            <person name="Lundell T."/>
            <person name="Morin E."/>
            <person name="Murat C."/>
            <person name="Riley R."/>
            <person name="Ohm R."/>
            <person name="Sun H."/>
            <person name="Tunlid A."/>
            <person name="Henrissat B."/>
            <person name="Grigoriev I.V."/>
            <person name="Hibbett D.S."/>
            <person name="Martin F."/>
        </authorList>
    </citation>
    <scope>NUCLEOTIDE SEQUENCE [LARGE SCALE GENOMIC DNA]</scope>
    <source>
        <strain evidence="4">UH-Slu-Lm8-n1</strain>
    </source>
</reference>
<gene>
    <name evidence="3" type="ORF">CY34DRAFT_15615</name>
</gene>
<feature type="region of interest" description="Disordered" evidence="1">
    <location>
        <begin position="1"/>
        <end position="22"/>
    </location>
</feature>
<feature type="transmembrane region" description="Helical" evidence="2">
    <location>
        <begin position="26"/>
        <end position="49"/>
    </location>
</feature>
<keyword evidence="2" id="KW-1133">Transmembrane helix</keyword>
<feature type="compositionally biased region" description="Low complexity" evidence="1">
    <location>
        <begin position="1"/>
        <end position="21"/>
    </location>
</feature>
<evidence type="ECO:0000256" key="1">
    <source>
        <dbReference type="SAM" id="MobiDB-lite"/>
    </source>
</evidence>
<dbReference type="HOGENOM" id="CLU_1094592_0_0_1"/>
<dbReference type="Proteomes" id="UP000054485">
    <property type="component" value="Unassembled WGS sequence"/>
</dbReference>
<organism evidence="3 4">
    <name type="scientific">Suillus luteus UH-Slu-Lm8-n1</name>
    <dbReference type="NCBI Taxonomy" id="930992"/>
    <lineage>
        <taxon>Eukaryota</taxon>
        <taxon>Fungi</taxon>
        <taxon>Dikarya</taxon>
        <taxon>Basidiomycota</taxon>
        <taxon>Agaricomycotina</taxon>
        <taxon>Agaricomycetes</taxon>
        <taxon>Agaricomycetidae</taxon>
        <taxon>Boletales</taxon>
        <taxon>Suillineae</taxon>
        <taxon>Suillaceae</taxon>
        <taxon>Suillus</taxon>
    </lineage>
</organism>
<accession>A0A0D0B0I4</accession>
<keyword evidence="4" id="KW-1185">Reference proteome</keyword>
<evidence type="ECO:0000313" key="3">
    <source>
        <dbReference type="EMBL" id="KIK37578.1"/>
    </source>
</evidence>
<evidence type="ECO:0000256" key="2">
    <source>
        <dbReference type="SAM" id="Phobius"/>
    </source>
</evidence>
<keyword evidence="2" id="KW-0812">Transmembrane</keyword>
<dbReference type="OrthoDB" id="2689324at2759"/>
<keyword evidence="2" id="KW-0472">Membrane</keyword>
<dbReference type="AlphaFoldDB" id="A0A0D0B0I4"/>
<protein>
    <submittedName>
        <fullName evidence="3">Uncharacterized protein</fullName>
    </submittedName>
</protein>
<name>A0A0D0B0I4_9AGAM</name>